<comment type="caution">
    <text evidence="2">The sequence shown here is derived from an EMBL/GenBank/DDBJ whole genome shotgun (WGS) entry which is preliminary data.</text>
</comment>
<dbReference type="PANTHER" id="PTHR34821:SF2">
    <property type="entry name" value="INNER MEMBRANE PROTEIN YDCZ"/>
    <property type="match status" value="1"/>
</dbReference>
<feature type="transmembrane region" description="Helical" evidence="1">
    <location>
        <begin position="91"/>
        <end position="112"/>
    </location>
</feature>
<dbReference type="STRING" id="225345.CLCHR_19120"/>
<dbReference type="GO" id="GO:0005886">
    <property type="term" value="C:plasma membrane"/>
    <property type="evidence" value="ECO:0007669"/>
    <property type="project" value="TreeGrafter"/>
</dbReference>
<reference evidence="3 5" key="2">
    <citation type="submission" date="2018-08" db="EMBL/GenBank/DDBJ databases">
        <title>Genome of Clostridium chromiireducens C1, DSM12136.</title>
        <authorList>
            <person name="Xing M."/>
            <person name="Wei Y."/>
            <person name="Ang E.L."/>
            <person name="Zhao H."/>
            <person name="Zhang Y."/>
        </authorList>
    </citation>
    <scope>NUCLEOTIDE SEQUENCE [LARGE SCALE GENOMIC DNA]</scope>
    <source>
        <strain evidence="3 5">C1</strain>
    </source>
</reference>
<dbReference type="Proteomes" id="UP000191056">
    <property type="component" value="Unassembled WGS sequence"/>
</dbReference>
<evidence type="ECO:0000313" key="2">
    <source>
        <dbReference type="EMBL" id="OPJ62619.1"/>
    </source>
</evidence>
<dbReference type="Proteomes" id="UP000265930">
    <property type="component" value="Unassembled WGS sequence"/>
</dbReference>
<keyword evidence="1" id="KW-0472">Membrane</keyword>
<feature type="transmembrane region" description="Helical" evidence="1">
    <location>
        <begin position="64"/>
        <end position="85"/>
    </location>
</feature>
<feature type="transmembrane region" description="Helical" evidence="1">
    <location>
        <begin position="119"/>
        <end position="138"/>
    </location>
</feature>
<feature type="transmembrane region" description="Helical" evidence="1">
    <location>
        <begin position="35"/>
        <end position="52"/>
    </location>
</feature>
<accession>A0A1V4IRV4</accession>
<proteinExistence type="predicted"/>
<dbReference type="EMBL" id="MZGT01000022">
    <property type="protein sequence ID" value="OPJ62619.1"/>
    <property type="molecule type" value="Genomic_DNA"/>
</dbReference>
<evidence type="ECO:0000313" key="4">
    <source>
        <dbReference type="Proteomes" id="UP000191056"/>
    </source>
</evidence>
<gene>
    <name evidence="2" type="ORF">CLCHR_19120</name>
    <name evidence="3" type="ORF">D2A34_15950</name>
</gene>
<dbReference type="OrthoDB" id="1654616at2"/>
<organism evidence="2 4">
    <name type="scientific">Clostridium chromiireducens</name>
    <dbReference type="NCBI Taxonomy" id="225345"/>
    <lineage>
        <taxon>Bacteria</taxon>
        <taxon>Bacillati</taxon>
        <taxon>Bacillota</taxon>
        <taxon>Clostridia</taxon>
        <taxon>Eubacteriales</taxon>
        <taxon>Clostridiaceae</taxon>
        <taxon>Clostridium</taxon>
    </lineage>
</organism>
<dbReference type="Pfam" id="PF04657">
    <property type="entry name" value="DMT_YdcZ"/>
    <property type="match status" value="1"/>
</dbReference>
<evidence type="ECO:0000256" key="1">
    <source>
        <dbReference type="SAM" id="Phobius"/>
    </source>
</evidence>
<dbReference type="AlphaFoldDB" id="A0A1V4IRV4"/>
<dbReference type="RefSeq" id="WP_079439474.1">
    <property type="nucleotide sequence ID" value="NZ_JBLZIA010000002.1"/>
</dbReference>
<name>A0A1V4IRV4_9CLOT</name>
<evidence type="ECO:0000313" key="5">
    <source>
        <dbReference type="Proteomes" id="UP000265930"/>
    </source>
</evidence>
<keyword evidence="4" id="KW-1185">Reference proteome</keyword>
<keyword evidence="1" id="KW-1133">Transmembrane helix</keyword>
<dbReference type="InterPro" id="IPR006750">
    <property type="entry name" value="YdcZ"/>
</dbReference>
<dbReference type="EMBL" id="QXDJ01000004">
    <property type="protein sequence ID" value="RII33244.1"/>
    <property type="molecule type" value="Genomic_DNA"/>
</dbReference>
<evidence type="ECO:0000313" key="3">
    <source>
        <dbReference type="EMBL" id="RII33244.1"/>
    </source>
</evidence>
<sequence length="154" mass="16875">MFYILISILSGSIVVTSRILNTKLSEKIGLMQSSFFNYLTGLSASLILIVFLRDKLSTNQFNTIPFYAYLGGLLGVIIVILSSVITPKMSSFYATLIIFIGQLFAGIVIDCLIDQTIPLTKIVGGLLVIAGLAYNLYIDYNSEEIATKSKEITT</sequence>
<reference evidence="2 4" key="1">
    <citation type="submission" date="2017-03" db="EMBL/GenBank/DDBJ databases">
        <title>Genome sequence of Clostridium chromiireducens DSM 23318.</title>
        <authorList>
            <person name="Poehlein A."/>
            <person name="Daniel R."/>
        </authorList>
    </citation>
    <scope>NUCLEOTIDE SEQUENCE [LARGE SCALE GENOMIC DNA]</scope>
    <source>
        <strain evidence="2 4">DSM 23318</strain>
    </source>
</reference>
<keyword evidence="1" id="KW-0812">Transmembrane</keyword>
<protein>
    <submittedName>
        <fullName evidence="3">DMT family transporter</fullName>
    </submittedName>
</protein>
<dbReference type="PANTHER" id="PTHR34821">
    <property type="entry name" value="INNER MEMBRANE PROTEIN YDCZ"/>
    <property type="match status" value="1"/>
</dbReference>